<dbReference type="PIRSF" id="PIRSF000729">
    <property type="entry name" value="GK"/>
    <property type="match status" value="1"/>
</dbReference>
<dbReference type="SUPFAM" id="SSF53633">
    <property type="entry name" value="Carbamate kinase-like"/>
    <property type="match status" value="1"/>
</dbReference>
<evidence type="ECO:0000256" key="8">
    <source>
        <dbReference type="HAMAP-Rule" id="MF_00456"/>
    </source>
</evidence>
<feature type="binding site" evidence="8">
    <location>
        <position position="52"/>
    </location>
    <ligand>
        <name>substrate</name>
    </ligand>
</feature>
<dbReference type="Gene3D" id="2.30.130.10">
    <property type="entry name" value="PUA domain"/>
    <property type="match status" value="1"/>
</dbReference>
<feature type="binding site" evidence="8">
    <location>
        <begin position="167"/>
        <end position="168"/>
    </location>
    <ligand>
        <name>ATP</name>
        <dbReference type="ChEBI" id="CHEBI:30616"/>
    </ligand>
</feature>
<keyword evidence="7 8" id="KW-0067">ATP-binding</keyword>
<evidence type="ECO:0000313" key="11">
    <source>
        <dbReference type="Proteomes" id="UP000037600"/>
    </source>
</evidence>
<keyword evidence="6 8" id="KW-0418">Kinase</keyword>
<evidence type="ECO:0000313" key="10">
    <source>
        <dbReference type="EMBL" id="KMT66160.1"/>
    </source>
</evidence>
<comment type="pathway">
    <text evidence="8">Amino-acid biosynthesis; L-proline biosynthesis; L-glutamate 5-semialdehyde from L-glutamate: step 1/2.</text>
</comment>
<dbReference type="RefSeq" id="WP_048690441.1">
    <property type="nucleotide sequence ID" value="NZ_KQ130484.1"/>
</dbReference>
<evidence type="ECO:0000256" key="5">
    <source>
        <dbReference type="ARBA" id="ARBA00022741"/>
    </source>
</evidence>
<dbReference type="InterPro" id="IPR036974">
    <property type="entry name" value="PUA_sf"/>
</dbReference>
<dbReference type="HAMAP" id="MF_00456">
    <property type="entry name" value="ProB"/>
    <property type="match status" value="1"/>
</dbReference>
<evidence type="ECO:0000256" key="3">
    <source>
        <dbReference type="ARBA" id="ARBA00022650"/>
    </source>
</evidence>
<dbReference type="GO" id="GO:0055129">
    <property type="term" value="P:L-proline biosynthetic process"/>
    <property type="evidence" value="ECO:0007669"/>
    <property type="project" value="UniProtKB-UniRule"/>
</dbReference>
<dbReference type="Pfam" id="PF00696">
    <property type="entry name" value="AA_kinase"/>
    <property type="match status" value="1"/>
</dbReference>
<keyword evidence="4 8" id="KW-0808">Transferase</keyword>
<dbReference type="EC" id="2.7.2.11" evidence="8"/>
<dbReference type="InterPro" id="IPR041739">
    <property type="entry name" value="G5K_ProB"/>
</dbReference>
<proteinExistence type="inferred from homology"/>
<evidence type="ECO:0000259" key="9">
    <source>
        <dbReference type="SMART" id="SM00359"/>
    </source>
</evidence>
<comment type="subcellular location">
    <subcellularLocation>
        <location evidence="8">Cytoplasm</location>
    </subcellularLocation>
</comment>
<evidence type="ECO:0000256" key="2">
    <source>
        <dbReference type="ARBA" id="ARBA00022605"/>
    </source>
</evidence>
<protein>
    <recommendedName>
        <fullName evidence="8">Glutamate 5-kinase</fullName>
        <ecNumber evidence="8">2.7.2.11</ecNumber>
    </recommendedName>
    <alternativeName>
        <fullName evidence="8">Gamma-glutamyl kinase</fullName>
        <shortName evidence="8">GK</shortName>
    </alternativeName>
</protein>
<evidence type="ECO:0000256" key="1">
    <source>
        <dbReference type="ARBA" id="ARBA00022490"/>
    </source>
</evidence>
<dbReference type="InterPro" id="IPR019797">
    <property type="entry name" value="Glutamate_5-kinase_CS"/>
</dbReference>
<gene>
    <name evidence="8" type="primary">proB</name>
    <name evidence="10" type="ORF">XM47_05155</name>
</gene>
<dbReference type="Pfam" id="PF01472">
    <property type="entry name" value="PUA"/>
    <property type="match status" value="1"/>
</dbReference>
<dbReference type="FunFam" id="3.40.1160.10:FF:000018">
    <property type="entry name" value="Glutamate 5-kinase"/>
    <property type="match status" value="1"/>
</dbReference>
<feature type="binding site" evidence="8">
    <location>
        <begin position="209"/>
        <end position="215"/>
    </location>
    <ligand>
        <name>ATP</name>
        <dbReference type="ChEBI" id="CHEBI:30616"/>
    </ligand>
</feature>
<dbReference type="PROSITE" id="PS50890">
    <property type="entry name" value="PUA"/>
    <property type="match status" value="1"/>
</dbReference>
<dbReference type="InterPro" id="IPR002478">
    <property type="entry name" value="PUA"/>
</dbReference>
<evidence type="ECO:0000256" key="6">
    <source>
        <dbReference type="ARBA" id="ARBA00022777"/>
    </source>
</evidence>
<dbReference type="STRING" id="1513271.XM47_05155"/>
<dbReference type="InterPro" id="IPR005715">
    <property type="entry name" value="Glu_5kinase/COase_Synthase"/>
</dbReference>
<dbReference type="PROSITE" id="PS00902">
    <property type="entry name" value="GLUTAMATE_5_KINASE"/>
    <property type="match status" value="1"/>
</dbReference>
<dbReference type="PATRIC" id="fig|1513271.3.peg.1060"/>
<comment type="catalytic activity">
    <reaction evidence="8">
        <text>L-glutamate + ATP = L-glutamyl 5-phosphate + ADP</text>
        <dbReference type="Rhea" id="RHEA:14877"/>
        <dbReference type="ChEBI" id="CHEBI:29985"/>
        <dbReference type="ChEBI" id="CHEBI:30616"/>
        <dbReference type="ChEBI" id="CHEBI:58274"/>
        <dbReference type="ChEBI" id="CHEBI:456216"/>
        <dbReference type="EC" id="2.7.2.11"/>
    </reaction>
</comment>
<dbReference type="Proteomes" id="UP000037600">
    <property type="component" value="Unassembled WGS sequence"/>
</dbReference>
<keyword evidence="1 8" id="KW-0963">Cytoplasm</keyword>
<feature type="binding site" evidence="8">
    <location>
        <position position="147"/>
    </location>
    <ligand>
        <name>substrate</name>
    </ligand>
</feature>
<dbReference type="FunFam" id="2.30.130.10:FF:000007">
    <property type="entry name" value="Glutamate 5-kinase"/>
    <property type="match status" value="1"/>
</dbReference>
<dbReference type="CDD" id="cd21157">
    <property type="entry name" value="PUA_G5K"/>
    <property type="match status" value="1"/>
</dbReference>
<dbReference type="GO" id="GO:0005524">
    <property type="term" value="F:ATP binding"/>
    <property type="evidence" value="ECO:0007669"/>
    <property type="project" value="UniProtKB-KW"/>
</dbReference>
<keyword evidence="2 8" id="KW-0028">Amino-acid biosynthesis</keyword>
<feature type="binding site" evidence="8">
    <location>
        <position position="12"/>
    </location>
    <ligand>
        <name>ATP</name>
        <dbReference type="ChEBI" id="CHEBI:30616"/>
    </ligand>
</feature>
<keyword evidence="11" id="KW-1185">Reference proteome</keyword>
<feature type="binding site" evidence="8">
    <location>
        <position position="135"/>
    </location>
    <ligand>
        <name>substrate</name>
    </ligand>
</feature>
<dbReference type="InterPro" id="IPR001048">
    <property type="entry name" value="Asp/Glu/Uridylate_kinase"/>
</dbReference>
<dbReference type="SMART" id="SM00359">
    <property type="entry name" value="PUA"/>
    <property type="match status" value="1"/>
</dbReference>
<name>A0A0J8GTS1_9ALTE</name>
<dbReference type="OrthoDB" id="9804434at2"/>
<comment type="caution">
    <text evidence="10">The sequence shown here is derived from an EMBL/GenBank/DDBJ whole genome shotgun (WGS) entry which is preliminary data.</text>
</comment>
<accession>A0A0J8GTS1</accession>
<reference evidence="10 11" key="1">
    <citation type="submission" date="2015-04" db="EMBL/GenBank/DDBJ databases">
        <title>Draft Genome Sequence of the Novel Agar-Digesting Marine Bacterium Q1.</title>
        <authorList>
            <person name="Li Y."/>
            <person name="Li D."/>
            <person name="Chen G."/>
            <person name="Du Z."/>
        </authorList>
    </citation>
    <scope>NUCLEOTIDE SEQUENCE [LARGE SCALE GENOMIC DNA]</scope>
    <source>
        <strain evidence="10 11">Q1</strain>
    </source>
</reference>
<feature type="domain" description="PUA" evidence="9">
    <location>
        <begin position="275"/>
        <end position="358"/>
    </location>
</feature>
<dbReference type="NCBIfam" id="TIGR01027">
    <property type="entry name" value="proB"/>
    <property type="match status" value="1"/>
</dbReference>
<keyword evidence="3 8" id="KW-0641">Proline biosynthesis</keyword>
<evidence type="ECO:0000256" key="4">
    <source>
        <dbReference type="ARBA" id="ARBA00022679"/>
    </source>
</evidence>
<dbReference type="PRINTS" id="PR00474">
    <property type="entry name" value="GLU5KINASE"/>
</dbReference>
<dbReference type="PANTHER" id="PTHR43654:SF1">
    <property type="entry name" value="ISOPENTENYL PHOSPHATE KINASE"/>
    <property type="match status" value="1"/>
</dbReference>
<evidence type="ECO:0000256" key="7">
    <source>
        <dbReference type="ARBA" id="ARBA00022840"/>
    </source>
</evidence>
<organism evidence="10 11">
    <name type="scientific">Catenovulum maritimum</name>
    <dbReference type="NCBI Taxonomy" id="1513271"/>
    <lineage>
        <taxon>Bacteria</taxon>
        <taxon>Pseudomonadati</taxon>
        <taxon>Pseudomonadota</taxon>
        <taxon>Gammaproteobacteria</taxon>
        <taxon>Alteromonadales</taxon>
        <taxon>Alteromonadaceae</taxon>
        <taxon>Catenovulum</taxon>
    </lineage>
</organism>
<dbReference type="GO" id="GO:0004349">
    <property type="term" value="F:glutamate 5-kinase activity"/>
    <property type="evidence" value="ECO:0007669"/>
    <property type="project" value="UniProtKB-UniRule"/>
</dbReference>
<dbReference type="GO" id="GO:0005829">
    <property type="term" value="C:cytosol"/>
    <property type="evidence" value="ECO:0007669"/>
    <property type="project" value="TreeGrafter"/>
</dbReference>
<dbReference type="CDD" id="cd04242">
    <property type="entry name" value="AAK_G5K_ProB"/>
    <property type="match status" value="1"/>
</dbReference>
<dbReference type="InterPro" id="IPR015947">
    <property type="entry name" value="PUA-like_sf"/>
</dbReference>
<dbReference type="UniPathway" id="UPA00098">
    <property type="reaction ID" value="UER00359"/>
</dbReference>
<dbReference type="InterPro" id="IPR011529">
    <property type="entry name" value="Glu_5kinase"/>
</dbReference>
<dbReference type="InterPro" id="IPR036393">
    <property type="entry name" value="AceGlu_kinase-like_sf"/>
</dbReference>
<dbReference type="PANTHER" id="PTHR43654">
    <property type="entry name" value="GLUTAMATE 5-KINASE"/>
    <property type="match status" value="1"/>
</dbReference>
<comment type="similarity">
    <text evidence="8">Belongs to the glutamate 5-kinase family.</text>
</comment>
<keyword evidence="5 8" id="KW-0547">Nucleotide-binding</keyword>
<dbReference type="GO" id="GO:0003723">
    <property type="term" value="F:RNA binding"/>
    <property type="evidence" value="ECO:0007669"/>
    <property type="project" value="InterPro"/>
</dbReference>
<sequence length="366" mass="39675">MNLFAWQRAVIKVGSALISPEGKGCSGQFLLPIARYISECRLAGKEIVLVSSGSVAAGRNLISHGEAPSIAEKQAMAAVGQMQMMANWSRFFDFPCAQILLTHEDLADRRRYVNIKNTIRELLNNGILPIVNENDSVATAELKVGDNDNLAALVSQVSDAQMLMICSDIDGLYTADPRTNPNAELIPVVEKINSEIYALAGGTSNKLATGGMRTKIEAAEKATINGVHCLIVNGRNGQVFDRLLHNELTGTWFKHQASPNKARKNWLQHTLKTQGHVVVDDGAQAALINQGASLLSIGIKQVEGNFHKGDAVLVLNQKSETIAKGICQYSAPELNKIRGLNSSKITEELGYCPSNVVIHRDDLVII</sequence>
<dbReference type="AlphaFoldDB" id="A0A0J8GTS1"/>
<dbReference type="SUPFAM" id="SSF88697">
    <property type="entry name" value="PUA domain-like"/>
    <property type="match status" value="1"/>
</dbReference>
<comment type="function">
    <text evidence="8">Catalyzes the transfer of a phosphate group to glutamate to form L-glutamate 5-phosphate.</text>
</comment>
<dbReference type="EMBL" id="LAZL01000006">
    <property type="protein sequence ID" value="KMT66160.1"/>
    <property type="molecule type" value="Genomic_DNA"/>
</dbReference>
<dbReference type="InterPro" id="IPR001057">
    <property type="entry name" value="Glu/AcGlu_kinase"/>
</dbReference>
<dbReference type="Gene3D" id="3.40.1160.10">
    <property type="entry name" value="Acetylglutamate kinase-like"/>
    <property type="match status" value="1"/>
</dbReference>